<feature type="region of interest" description="Disordered" evidence="1">
    <location>
        <begin position="22"/>
        <end position="116"/>
    </location>
</feature>
<feature type="compositionally biased region" description="Basic residues" evidence="1">
    <location>
        <begin position="367"/>
        <end position="378"/>
    </location>
</feature>
<dbReference type="OrthoDB" id="3946221at2759"/>
<comment type="caution">
    <text evidence="2">The sequence shown here is derived from an EMBL/GenBank/DDBJ whole genome shotgun (WGS) entry which is preliminary data.</text>
</comment>
<feature type="compositionally biased region" description="Acidic residues" evidence="1">
    <location>
        <begin position="312"/>
        <end position="327"/>
    </location>
</feature>
<feature type="compositionally biased region" description="Polar residues" evidence="1">
    <location>
        <begin position="613"/>
        <end position="629"/>
    </location>
</feature>
<accession>A0A7C8MGZ1</accession>
<feature type="region of interest" description="Disordered" evidence="1">
    <location>
        <begin position="310"/>
        <end position="460"/>
    </location>
</feature>
<feature type="compositionally biased region" description="Acidic residues" evidence="1">
    <location>
        <begin position="421"/>
        <end position="438"/>
    </location>
</feature>
<feature type="region of interest" description="Disordered" evidence="1">
    <location>
        <begin position="611"/>
        <end position="637"/>
    </location>
</feature>
<dbReference type="AlphaFoldDB" id="A0A7C8MGZ1"/>
<feature type="compositionally biased region" description="Basic and acidic residues" evidence="1">
    <location>
        <begin position="401"/>
        <end position="417"/>
    </location>
</feature>
<evidence type="ECO:0000313" key="2">
    <source>
        <dbReference type="EMBL" id="KAF2866865.1"/>
    </source>
</evidence>
<name>A0A7C8MGZ1_9PLEO</name>
<feature type="region of interest" description="Disordered" evidence="1">
    <location>
        <begin position="482"/>
        <end position="523"/>
    </location>
</feature>
<feature type="region of interest" description="Disordered" evidence="1">
    <location>
        <begin position="265"/>
        <end position="285"/>
    </location>
</feature>
<dbReference type="Proteomes" id="UP000481861">
    <property type="component" value="Unassembled WGS sequence"/>
</dbReference>
<reference evidence="2 3" key="1">
    <citation type="submission" date="2020-01" db="EMBL/GenBank/DDBJ databases">
        <authorList>
            <consortium name="DOE Joint Genome Institute"/>
            <person name="Haridas S."/>
            <person name="Albert R."/>
            <person name="Binder M."/>
            <person name="Bloem J."/>
            <person name="Labutti K."/>
            <person name="Salamov A."/>
            <person name="Andreopoulos B."/>
            <person name="Baker S.E."/>
            <person name="Barry K."/>
            <person name="Bills G."/>
            <person name="Bluhm B.H."/>
            <person name="Cannon C."/>
            <person name="Castanera R."/>
            <person name="Culley D.E."/>
            <person name="Daum C."/>
            <person name="Ezra D."/>
            <person name="Gonzalez J.B."/>
            <person name="Henrissat B."/>
            <person name="Kuo A."/>
            <person name="Liang C."/>
            <person name="Lipzen A."/>
            <person name="Lutzoni F."/>
            <person name="Magnuson J."/>
            <person name="Mondo S."/>
            <person name="Nolan M."/>
            <person name="Ohm R."/>
            <person name="Pangilinan J."/>
            <person name="Park H.-J.H."/>
            <person name="Ramirez L."/>
            <person name="Alfaro M."/>
            <person name="Sun H."/>
            <person name="Tritt A."/>
            <person name="Yoshinaga Y."/>
            <person name="Zwiers L.-H.L."/>
            <person name="Turgeon B.G."/>
            <person name="Goodwin S.B."/>
            <person name="Spatafora J.W."/>
            <person name="Crous P.W."/>
            <person name="Grigoriev I.V."/>
        </authorList>
    </citation>
    <scope>NUCLEOTIDE SEQUENCE [LARGE SCALE GENOMIC DNA]</scope>
    <source>
        <strain evidence="2 3">CBS 611.86</strain>
    </source>
</reference>
<feature type="region of interest" description="Disordered" evidence="1">
    <location>
        <begin position="134"/>
        <end position="157"/>
    </location>
</feature>
<feature type="compositionally biased region" description="Pro residues" evidence="1">
    <location>
        <begin position="485"/>
        <end position="499"/>
    </location>
</feature>
<feature type="compositionally biased region" description="Low complexity" evidence="1">
    <location>
        <begin position="22"/>
        <end position="31"/>
    </location>
</feature>
<proteinExistence type="predicted"/>
<dbReference type="EMBL" id="JAADJZ010000025">
    <property type="protein sequence ID" value="KAF2866865.1"/>
    <property type="molecule type" value="Genomic_DNA"/>
</dbReference>
<evidence type="ECO:0000313" key="3">
    <source>
        <dbReference type="Proteomes" id="UP000481861"/>
    </source>
</evidence>
<organism evidence="2 3">
    <name type="scientific">Massariosphaeria phaeospora</name>
    <dbReference type="NCBI Taxonomy" id="100035"/>
    <lineage>
        <taxon>Eukaryota</taxon>
        <taxon>Fungi</taxon>
        <taxon>Dikarya</taxon>
        <taxon>Ascomycota</taxon>
        <taxon>Pezizomycotina</taxon>
        <taxon>Dothideomycetes</taxon>
        <taxon>Pleosporomycetidae</taxon>
        <taxon>Pleosporales</taxon>
        <taxon>Pleosporales incertae sedis</taxon>
        <taxon>Massariosphaeria</taxon>
    </lineage>
</organism>
<protein>
    <submittedName>
        <fullName evidence="2">Uncharacterized protein</fullName>
    </submittedName>
</protein>
<feature type="compositionally biased region" description="Polar residues" evidence="1">
    <location>
        <begin position="186"/>
        <end position="209"/>
    </location>
</feature>
<keyword evidence="3" id="KW-1185">Reference proteome</keyword>
<feature type="compositionally biased region" description="Basic and acidic residues" evidence="1">
    <location>
        <begin position="49"/>
        <end position="62"/>
    </location>
</feature>
<evidence type="ECO:0000256" key="1">
    <source>
        <dbReference type="SAM" id="MobiDB-lite"/>
    </source>
</evidence>
<sequence>MPDDTTIIDSENFSMVSVDSLPSISALSSPPNGNAGTTPVARNLTSALEEDRLRVPPADIRKTRSSPRVTTKPSPRPLEPLVKASPTPVRRYITPTVDSHPLSNPPPIVPAHSSLSEVETPRIGRVVRAGVALQGVLDPERLTPQAGSSKQALDKKRDHLDDLFRGFSEGTRRDLQAGLRLGEQLAQQRQANAQSSPALSSPIKTNPSASVDDVFYPSIKNQKSRLPTPEDADYVSPSPPPPTHATEVHYPSLNVEQQAVHLVSPARSSTGSAAEAGHTPPIRAISAEGRRFMTVVNEQGQELRGAEILVVADEDEQAEDDYSDIWQEEASRSSDEPGIDQPAAPVGTERSPQLQDLFSDEGPVKPTRGKLPRTWRRKSSSDFHYSDEVEEPQQETPSSTESDHSPPTRMDKGKAKVVEPIPEEQSAEDEGDLSDASDDTGLFFQSNMPTLFNHRRSTEIRKKRAEKLDLSLLMQEGESLLLESSPPPAFKTPSAPTPNPFKNTPPRFAALHTSPAKSSPLRKEIWASESASDSFHQYQDESTLPLPASSPFHTYVEGDSMVSTASDQQQFRVEMEGGTDPSLRRLRNQADDYLDAYSLQDRTLNEIEEVTEPSRTLNKQTSMMNSSPSKTRERSVLEPKRTYAPLFSSETTTKNQKTAAQKRQSVGQAQKAAVVALPTEQPSSGIFGRLTSSLWSVLGNPTPPPSHPAIADFDRLPKVQPWTKTHYKTLDRLYQLHKKQPTLFAPSSASSTSNTNNSLLTQFFTGAQKPFLGAKYSSWGYSATMTEPLIVLCAVYMQLLTLSGVTEYEKLSGKEIEMGDCNPASWAKPIDHEEVVRRLASIVMGEDLRRDERRGKEIHRVGGLTIEWPH</sequence>
<feature type="region of interest" description="Disordered" evidence="1">
    <location>
        <begin position="186"/>
        <end position="247"/>
    </location>
</feature>
<gene>
    <name evidence="2" type="ORF">BDV95DRAFT_583064</name>
</gene>